<sequence length="202" mass="23418">MAASESMLYQLPDSSKVWMQPKSSIRFAKKFTQDRRVWLKGNSLFDVYKHQGSTFRVYIEKAFIEVKGTKFLIEKSKLGIEEITLFNGCIEFNVESTGLQTRMKPLEQMAYNPSNAETHLRKMENIEWQNGKFKFNAMPLKELIFIINKMYSADVVFQGQDANFSFTGSIRSDESLDEVINKLCFIKNLKRKNINGKIILSN</sequence>
<dbReference type="Pfam" id="PF04773">
    <property type="entry name" value="FecR"/>
    <property type="match status" value="1"/>
</dbReference>
<dbReference type="Proteomes" id="UP001197958">
    <property type="component" value="Unassembled WGS sequence"/>
</dbReference>
<reference evidence="3" key="1">
    <citation type="submission" date="2023-08" db="EMBL/GenBank/DDBJ databases">
        <title>Mucin Metabolism Genes Underlie the Key Renovations of Bacteroides xylanisolvens Genomes in Captive Great Apes.</title>
        <authorList>
            <person name="Nishida A.H."/>
        </authorList>
    </citation>
    <scope>NUCLEOTIDE SEQUENCE</scope>
    <source>
        <strain evidence="3">P19.10B</strain>
    </source>
</reference>
<feature type="domain" description="Protein FecR C-terminal" evidence="2">
    <location>
        <begin position="132"/>
        <end position="199"/>
    </location>
</feature>
<evidence type="ECO:0000259" key="2">
    <source>
        <dbReference type="Pfam" id="PF16344"/>
    </source>
</evidence>
<dbReference type="Gene3D" id="3.55.50.30">
    <property type="match status" value="1"/>
</dbReference>
<dbReference type="InterPro" id="IPR032508">
    <property type="entry name" value="FecR_C"/>
</dbReference>
<dbReference type="InterPro" id="IPR012373">
    <property type="entry name" value="Ferrdict_sens_TM"/>
</dbReference>
<organism evidence="3 4">
    <name type="scientific">Bacteroides xylanisolvens</name>
    <dbReference type="NCBI Taxonomy" id="371601"/>
    <lineage>
        <taxon>Bacteria</taxon>
        <taxon>Pseudomonadati</taxon>
        <taxon>Bacteroidota</taxon>
        <taxon>Bacteroidia</taxon>
        <taxon>Bacteroidales</taxon>
        <taxon>Bacteroidaceae</taxon>
        <taxon>Bacteroides</taxon>
    </lineage>
</organism>
<proteinExistence type="predicted"/>
<dbReference type="PANTHER" id="PTHR30273:SF2">
    <property type="entry name" value="PROTEIN FECR"/>
    <property type="match status" value="1"/>
</dbReference>
<dbReference type="EMBL" id="JAIWWW010000011">
    <property type="protein sequence ID" value="MCA4522824.1"/>
    <property type="molecule type" value="Genomic_DNA"/>
</dbReference>
<dbReference type="InterPro" id="IPR006860">
    <property type="entry name" value="FecR"/>
</dbReference>
<comment type="caution">
    <text evidence="3">The sequence shown here is derived from an EMBL/GenBank/DDBJ whole genome shotgun (WGS) entry which is preliminary data.</text>
</comment>
<gene>
    <name evidence="3" type="ORF">LDZ35_06330</name>
</gene>
<evidence type="ECO:0000313" key="3">
    <source>
        <dbReference type="EMBL" id="MCA4522824.1"/>
    </source>
</evidence>
<accession>A0AAW4SGY8</accession>
<evidence type="ECO:0000259" key="1">
    <source>
        <dbReference type="Pfam" id="PF04773"/>
    </source>
</evidence>
<feature type="domain" description="FecR protein" evidence="1">
    <location>
        <begin position="4"/>
        <end position="80"/>
    </location>
</feature>
<name>A0AAW4SGY8_9BACE</name>
<evidence type="ECO:0000313" key="4">
    <source>
        <dbReference type="Proteomes" id="UP001197958"/>
    </source>
</evidence>
<protein>
    <submittedName>
        <fullName evidence="3">FecR family protein</fullName>
    </submittedName>
</protein>
<dbReference type="PANTHER" id="PTHR30273">
    <property type="entry name" value="PERIPLASMIC SIGNAL SENSOR AND SIGMA FACTOR ACTIVATOR FECR-RELATED"/>
    <property type="match status" value="1"/>
</dbReference>
<dbReference type="GO" id="GO:0016989">
    <property type="term" value="F:sigma factor antagonist activity"/>
    <property type="evidence" value="ECO:0007669"/>
    <property type="project" value="TreeGrafter"/>
</dbReference>
<dbReference type="Pfam" id="PF16344">
    <property type="entry name" value="FecR_C"/>
    <property type="match status" value="1"/>
</dbReference>
<dbReference type="Gene3D" id="2.60.120.1440">
    <property type="match status" value="1"/>
</dbReference>
<dbReference type="AlphaFoldDB" id="A0AAW4SGY8"/>